<evidence type="ECO:0000259" key="2">
    <source>
        <dbReference type="Pfam" id="PF21787"/>
    </source>
</evidence>
<name>A0ABD0J872_9CAEN</name>
<dbReference type="InterPro" id="IPR048365">
    <property type="entry name" value="TNP-like_RNaseH_N"/>
</dbReference>
<evidence type="ECO:0000313" key="5">
    <source>
        <dbReference type="Proteomes" id="UP001519460"/>
    </source>
</evidence>
<dbReference type="Proteomes" id="UP001519460">
    <property type="component" value="Unassembled WGS sequence"/>
</dbReference>
<feature type="domain" description="Transposable element P transposase-like GTP-binding insertion" evidence="3">
    <location>
        <begin position="332"/>
        <end position="414"/>
    </location>
</feature>
<evidence type="ECO:0000259" key="3">
    <source>
        <dbReference type="Pfam" id="PF21788"/>
    </source>
</evidence>
<proteinExistence type="predicted"/>
<feature type="region of interest" description="Disordered" evidence="1">
    <location>
        <begin position="37"/>
        <end position="63"/>
    </location>
</feature>
<keyword evidence="5" id="KW-1185">Reference proteome</keyword>
<reference evidence="4 5" key="1">
    <citation type="journal article" date="2023" name="Sci. Data">
        <title>Genome assembly of the Korean intertidal mud-creeper Batillaria attramentaria.</title>
        <authorList>
            <person name="Patra A.K."/>
            <person name="Ho P.T."/>
            <person name="Jun S."/>
            <person name="Lee S.J."/>
            <person name="Kim Y."/>
            <person name="Won Y.J."/>
        </authorList>
    </citation>
    <scope>NUCLEOTIDE SEQUENCE [LARGE SCALE GENOMIC DNA]</scope>
    <source>
        <strain evidence="4">Wonlab-2016</strain>
    </source>
</reference>
<accession>A0ABD0J872</accession>
<dbReference type="Pfam" id="PF21788">
    <property type="entry name" value="TNP-like_GBD"/>
    <property type="match status" value="1"/>
</dbReference>
<dbReference type="Pfam" id="PF21787">
    <property type="entry name" value="TNP-like_RNaseH_N"/>
    <property type="match status" value="1"/>
</dbReference>
<organism evidence="4 5">
    <name type="scientific">Batillaria attramentaria</name>
    <dbReference type="NCBI Taxonomy" id="370345"/>
    <lineage>
        <taxon>Eukaryota</taxon>
        <taxon>Metazoa</taxon>
        <taxon>Spiralia</taxon>
        <taxon>Lophotrochozoa</taxon>
        <taxon>Mollusca</taxon>
        <taxon>Gastropoda</taxon>
        <taxon>Caenogastropoda</taxon>
        <taxon>Sorbeoconcha</taxon>
        <taxon>Cerithioidea</taxon>
        <taxon>Batillariidae</taxon>
        <taxon>Batillaria</taxon>
    </lineage>
</organism>
<gene>
    <name evidence="4" type="ORF">BaRGS_00037614</name>
</gene>
<sequence>TFQHATFYWSSVPKGAFGYEKLKVFLNVACPDKTDAETAEGADHAGTSVEPTVTSNSPQKRTLRRKVKQLSNRLYRLRKKSKQEKAKTATNQPKKDAVIDSLAHFLPQECVTFISSQLREIEKKKRGRIWTETDKTTALSLFHTSPKAYRILGKIFILPSVSLLRKTMQKVAVHAGFSEKILKGLAVKINAMSSPHAGLCAVVMDEMTIKEQVSYNRERDEIEGLEDFGGGGRTEHVANHATVFLVRGLISHWKQPIGYFLSSGPIDSKRLHSLLLECIDKVQAAGMEVKVVIADQGTNNRKMFEKFCGITDDDPFFFHHERKVHVLYDPPHLLKTVRNNFKRTGFSINGTDINWQYVETFYHFDKENAVRLAPKLTDTHLNLPPFSPMSVKLAAQVLSHSVAAGVSTLVQLKVLPTDAKGGHLDNPNAAQFRLFLRQAMVDSLFIHSAGSNCSEDNDKFLLNLTSVTSDSQTDCDTEDDLWPAPVAEGRREDGVSDGNVEQAECDRDPGPALEAEDPGPMLDPAEEPGIPQHDVVDRDTDLDTDLLTLALPCPLQTTAKDPLLEKAEKNALTYVTGYLVKKISDKVCEQCKASLTGSLTGSESEILLTNKQYEGLEQGLSIPSELVRKSVEALETVYSQNIERVLPTPKVKAQLLGLLQNEIGSDLACPAGTCDMKENVIRLFINVRLNHSLKVINLSFSNKSLKRNKKLMKLSHV</sequence>
<evidence type="ECO:0008006" key="6">
    <source>
        <dbReference type="Google" id="ProtNLM"/>
    </source>
</evidence>
<evidence type="ECO:0000256" key="1">
    <source>
        <dbReference type="SAM" id="MobiDB-lite"/>
    </source>
</evidence>
<dbReference type="InterPro" id="IPR048366">
    <property type="entry name" value="TNP-like_GBD"/>
</dbReference>
<dbReference type="AlphaFoldDB" id="A0ABD0J872"/>
<feature type="region of interest" description="Disordered" evidence="1">
    <location>
        <begin position="488"/>
        <end position="531"/>
    </location>
</feature>
<feature type="compositionally biased region" description="Polar residues" evidence="1">
    <location>
        <begin position="49"/>
        <end position="60"/>
    </location>
</feature>
<evidence type="ECO:0000313" key="4">
    <source>
        <dbReference type="EMBL" id="KAK7465210.1"/>
    </source>
</evidence>
<protein>
    <recommendedName>
        <fullName evidence="6">Transposase</fullName>
    </recommendedName>
</protein>
<dbReference type="EMBL" id="JACVVK020000570">
    <property type="protein sequence ID" value="KAK7465210.1"/>
    <property type="molecule type" value="Genomic_DNA"/>
</dbReference>
<feature type="non-terminal residue" evidence="4">
    <location>
        <position position="1"/>
    </location>
</feature>
<comment type="caution">
    <text evidence="4">The sequence shown here is derived from an EMBL/GenBank/DDBJ whole genome shotgun (WGS) entry which is preliminary data.</text>
</comment>
<feature type="domain" description="Transposable element P transposase-like RNase H" evidence="2">
    <location>
        <begin position="174"/>
        <end position="306"/>
    </location>
</feature>